<dbReference type="InterPro" id="IPR014894">
    <property type="entry name" value="DcrB/EagT6"/>
</dbReference>
<feature type="signal peptide" evidence="1">
    <location>
        <begin position="1"/>
        <end position="22"/>
    </location>
</feature>
<feature type="chain" id="PRO_5017967796" evidence="1">
    <location>
        <begin position="23"/>
        <end position="174"/>
    </location>
</feature>
<dbReference type="SUPFAM" id="SSF55724">
    <property type="entry name" value="Mog1p/PsbP-like"/>
    <property type="match status" value="1"/>
</dbReference>
<proteinExistence type="predicted"/>
<evidence type="ECO:0000256" key="1">
    <source>
        <dbReference type="SAM" id="SignalP"/>
    </source>
</evidence>
<dbReference type="Pfam" id="PF08786">
    <property type="entry name" value="DcrB"/>
    <property type="match status" value="1"/>
</dbReference>
<accession>A0A3N0V889</accession>
<reference evidence="2 3" key="1">
    <citation type="submission" date="2018-10" db="EMBL/GenBank/DDBJ databases">
        <authorList>
            <person name="Chen W.-M."/>
        </authorList>
    </citation>
    <scope>NUCLEOTIDE SEQUENCE [LARGE SCALE GENOMIC DNA]</scope>
    <source>
        <strain evidence="2 3">THS-13</strain>
    </source>
</reference>
<dbReference type="InterPro" id="IPR016123">
    <property type="entry name" value="Mog1/PsbP_a/b/a-sand"/>
</dbReference>
<dbReference type="Proteomes" id="UP000282106">
    <property type="component" value="Unassembled WGS sequence"/>
</dbReference>
<gene>
    <name evidence="2" type="ORF">ED208_11415</name>
</gene>
<name>A0A3N0V889_9GAMM</name>
<dbReference type="EMBL" id="RJVO01000005">
    <property type="protein sequence ID" value="ROH89017.1"/>
    <property type="molecule type" value="Genomic_DNA"/>
</dbReference>
<sequence>MPRRLAGALAALLLAWALPAGATDLQTLRGPGWSLELPAQWSQQKGLMGAELVARPPKSDSAGWAQDQLILTREPYDPRRTCLDGFVLRKLRDMGHLAEDFQVVSEQPLELGGAVASRLELDYREGPRHLHAYLMVLATEKEMIVLSLTSEPARFEFQRALFRRIADSLRPTAR</sequence>
<comment type="caution">
    <text evidence="2">The sequence shown here is derived from an EMBL/GenBank/DDBJ whole genome shotgun (WGS) entry which is preliminary data.</text>
</comment>
<evidence type="ECO:0000313" key="2">
    <source>
        <dbReference type="EMBL" id="ROH89017.1"/>
    </source>
</evidence>
<protein>
    <submittedName>
        <fullName evidence="2">DUF1795 domain-containing protein</fullName>
    </submittedName>
</protein>
<keyword evidence="1" id="KW-0732">Signal</keyword>
<evidence type="ECO:0000313" key="3">
    <source>
        <dbReference type="Proteomes" id="UP000282106"/>
    </source>
</evidence>
<keyword evidence="3" id="KW-1185">Reference proteome</keyword>
<dbReference type="Gene3D" id="3.40.1000.10">
    <property type="entry name" value="Mog1/PsbP, alpha/beta/alpha sandwich"/>
    <property type="match status" value="1"/>
</dbReference>
<dbReference type="RefSeq" id="WP_123212039.1">
    <property type="nucleotide sequence ID" value="NZ_RJVO01000005.1"/>
</dbReference>
<organism evidence="2 3">
    <name type="scientific">Stagnimonas aquatica</name>
    <dbReference type="NCBI Taxonomy" id="2689987"/>
    <lineage>
        <taxon>Bacteria</taxon>
        <taxon>Pseudomonadati</taxon>
        <taxon>Pseudomonadota</taxon>
        <taxon>Gammaproteobacteria</taxon>
        <taxon>Nevskiales</taxon>
        <taxon>Nevskiaceae</taxon>
        <taxon>Stagnimonas</taxon>
    </lineage>
</organism>
<dbReference type="AlphaFoldDB" id="A0A3N0V889"/>
<dbReference type="InParanoid" id="A0A3N0V889"/>